<keyword evidence="1" id="KW-0812">Transmembrane</keyword>
<feature type="transmembrane region" description="Helical" evidence="1">
    <location>
        <begin position="20"/>
        <end position="41"/>
    </location>
</feature>
<dbReference type="STRING" id="427683.A5481_18315"/>
<comment type="caution">
    <text evidence="2">The sequence shown here is derived from an EMBL/GenBank/DDBJ whole genome shotgun (WGS) entry which is preliminary data.</text>
</comment>
<dbReference type="EMBL" id="LWHQ01000037">
    <property type="protein sequence ID" value="OAS22805.1"/>
    <property type="molecule type" value="Genomic_DNA"/>
</dbReference>
<organism evidence="2 3">
    <name type="scientific">Methylobacterium platani</name>
    <dbReference type="NCBI Taxonomy" id="427683"/>
    <lineage>
        <taxon>Bacteria</taxon>
        <taxon>Pseudomonadati</taxon>
        <taxon>Pseudomonadota</taxon>
        <taxon>Alphaproteobacteria</taxon>
        <taxon>Hyphomicrobiales</taxon>
        <taxon>Methylobacteriaceae</taxon>
        <taxon>Methylobacterium</taxon>
    </lineage>
</organism>
<evidence type="ECO:0000256" key="1">
    <source>
        <dbReference type="SAM" id="Phobius"/>
    </source>
</evidence>
<dbReference type="Proteomes" id="UP000078316">
    <property type="component" value="Unassembled WGS sequence"/>
</dbReference>
<evidence type="ECO:0008006" key="4">
    <source>
        <dbReference type="Google" id="ProtNLM"/>
    </source>
</evidence>
<feature type="transmembrane region" description="Helical" evidence="1">
    <location>
        <begin position="47"/>
        <end position="65"/>
    </location>
</feature>
<dbReference type="OrthoDB" id="7996899at2"/>
<evidence type="ECO:0000313" key="2">
    <source>
        <dbReference type="EMBL" id="OAS22805.1"/>
    </source>
</evidence>
<dbReference type="AlphaFoldDB" id="A0A179S6B2"/>
<gene>
    <name evidence="2" type="ORF">A5481_18315</name>
</gene>
<evidence type="ECO:0000313" key="3">
    <source>
        <dbReference type="Proteomes" id="UP000078316"/>
    </source>
</evidence>
<keyword evidence="1" id="KW-1133">Transmembrane helix</keyword>
<name>A0A179S6B2_9HYPH</name>
<accession>A0A179S6B2</accession>
<protein>
    <recommendedName>
        <fullName evidence="4">YrhK domain-containing protein</fullName>
    </recommendedName>
</protein>
<proteinExistence type="predicted"/>
<sequence length="77" mass="8265">MPHGDPKHRAKRFNEGAKLLASLFNSLAIAVFGAAFVIPITQGRYDVFAHGGGLLLVAGVCFHLAGQTALRFLRSED</sequence>
<reference evidence="2 3" key="1">
    <citation type="submission" date="2016-04" db="EMBL/GenBank/DDBJ databases">
        <authorList>
            <person name="Evans L.H."/>
            <person name="Alamgir A."/>
            <person name="Owens N."/>
            <person name="Weber N.D."/>
            <person name="Virtaneva K."/>
            <person name="Barbian K."/>
            <person name="Babar A."/>
            <person name="Rosenke K."/>
        </authorList>
    </citation>
    <scope>NUCLEOTIDE SEQUENCE [LARGE SCALE GENOMIC DNA]</scope>
    <source>
        <strain evidence="2 3">PMB02</strain>
    </source>
</reference>
<keyword evidence="1" id="KW-0472">Membrane</keyword>